<feature type="compositionally biased region" description="Basic residues" evidence="1">
    <location>
        <begin position="100"/>
        <end position="109"/>
    </location>
</feature>
<accession>A0A7S0CFP4</accession>
<name>A0A7S0CFP4_9STRA</name>
<dbReference type="AlphaFoldDB" id="A0A7S0CFP4"/>
<sequence>MKLFLRVDRRMVQIRVGCQIWDIIPRLKKQFVGFGLKAFETTNENGLHGSFEVGTDLRRSLQSVQSVLITHGSSRAETAHQHSPIPVIHRQPGVRDIPPKHQRRPRRRR</sequence>
<evidence type="ECO:0000256" key="1">
    <source>
        <dbReference type="SAM" id="MobiDB-lite"/>
    </source>
</evidence>
<evidence type="ECO:0000313" key="2">
    <source>
        <dbReference type="EMBL" id="CAD8422437.1"/>
    </source>
</evidence>
<reference evidence="2" key="1">
    <citation type="submission" date="2021-01" db="EMBL/GenBank/DDBJ databases">
        <authorList>
            <person name="Corre E."/>
            <person name="Pelletier E."/>
            <person name="Niang G."/>
            <person name="Scheremetjew M."/>
            <person name="Finn R."/>
            <person name="Kale V."/>
            <person name="Holt S."/>
            <person name="Cochrane G."/>
            <person name="Meng A."/>
            <person name="Brown T."/>
            <person name="Cohen L."/>
        </authorList>
    </citation>
    <scope>NUCLEOTIDE SEQUENCE</scope>
    <source>
        <strain evidence="2">CCAP1064/1</strain>
    </source>
</reference>
<organism evidence="2">
    <name type="scientific">Proboscia inermis</name>
    <dbReference type="NCBI Taxonomy" id="420281"/>
    <lineage>
        <taxon>Eukaryota</taxon>
        <taxon>Sar</taxon>
        <taxon>Stramenopiles</taxon>
        <taxon>Ochrophyta</taxon>
        <taxon>Bacillariophyta</taxon>
        <taxon>Coscinodiscophyceae</taxon>
        <taxon>Rhizosoleniophycidae</taxon>
        <taxon>Rhizosoleniales</taxon>
        <taxon>Rhizosoleniaceae</taxon>
        <taxon>Proboscia</taxon>
    </lineage>
</organism>
<proteinExistence type="predicted"/>
<dbReference type="EMBL" id="HBEL01039963">
    <property type="protein sequence ID" value="CAD8422437.1"/>
    <property type="molecule type" value="Transcribed_RNA"/>
</dbReference>
<gene>
    <name evidence="2" type="ORF">PINE0816_LOCUS18594</name>
</gene>
<feature type="region of interest" description="Disordered" evidence="1">
    <location>
        <begin position="72"/>
        <end position="109"/>
    </location>
</feature>
<protein>
    <submittedName>
        <fullName evidence="2">Uncharacterized protein</fullName>
    </submittedName>
</protein>